<feature type="transmembrane region" description="Helical" evidence="8">
    <location>
        <begin position="421"/>
        <end position="445"/>
    </location>
</feature>
<dbReference type="InterPro" id="IPR036770">
    <property type="entry name" value="Ankyrin_rpt-contain_sf"/>
</dbReference>
<keyword evidence="5" id="KW-0040">ANK repeat</keyword>
<dbReference type="AlphaFoldDB" id="A0ABD3GKF1"/>
<sequence length="502" mass="56026">MKDSSYRTVAHLILASESAPLDNLQLSLQYASKWEPVERQSWEYNGLICWLNLRLVHEVNGSVYFSTKSEIIVGGYRSLTFEQILLTSPHLTETDRTVRLESILKLGLEPRSCCLRPSVHAGVTSDRLFTPLQYYLLMGYSDLVQLMAEDDECYDPARINNQIHQAEGIFAVLPPNELCLHFMPKSALHLAAERADSEILRIILETGKFDPHFVDAEKGNTLLHPAARCEATTFLPAMLIDYVEIPEKFSSNSGVEQRPMIKDQQSEKEERHHESRRQGCVNLLLQEGLDIWETNKSGRIPGPGPKASPEYSLWWYEKLAHETQDQKTSFSAAATAISVTAALVATASYIGPLQPPLGYSLEDEDQIAKIQAEVLPVRVFFVCNTFAFYLAIAAVVFSLTPSLPMPHESTHGELNRIRRSVTSALVLLILSLVAILSAFASTSIVVIPNGKRWNHGWLTASSVIVGSIGCIVALIFSCTRAVRLLCHDNSIVSRIYSKWVCI</sequence>
<evidence type="ECO:0000259" key="9">
    <source>
        <dbReference type="Pfam" id="PF13962"/>
    </source>
</evidence>
<keyword evidence="4 8" id="KW-1133">Transmembrane helix</keyword>
<evidence type="ECO:0000256" key="7">
    <source>
        <dbReference type="SAM" id="MobiDB-lite"/>
    </source>
</evidence>
<dbReference type="InterPro" id="IPR026961">
    <property type="entry name" value="PGG_dom"/>
</dbReference>
<dbReference type="Gene3D" id="1.25.40.20">
    <property type="entry name" value="Ankyrin repeat-containing domain"/>
    <property type="match status" value="1"/>
</dbReference>
<dbReference type="PANTHER" id="PTHR24186">
    <property type="entry name" value="PROTEIN PHOSPHATASE 1 REGULATORY SUBUNIT"/>
    <property type="match status" value="1"/>
</dbReference>
<evidence type="ECO:0000256" key="1">
    <source>
        <dbReference type="ARBA" id="ARBA00004141"/>
    </source>
</evidence>
<keyword evidence="6 8" id="KW-0472">Membrane</keyword>
<feature type="transmembrane region" description="Helical" evidence="8">
    <location>
        <begin position="330"/>
        <end position="351"/>
    </location>
</feature>
<accession>A0ABD3GKF1</accession>
<comment type="subcellular location">
    <subcellularLocation>
        <location evidence="1">Membrane</location>
        <topology evidence="1">Multi-pass membrane protein</topology>
    </subcellularLocation>
</comment>
<dbReference type="PANTHER" id="PTHR24186:SF38">
    <property type="entry name" value="ANKYRIN REPEAT FAMILY PROTEIN"/>
    <property type="match status" value="1"/>
</dbReference>
<comment type="caution">
    <text evidence="10">The sequence shown here is derived from an EMBL/GenBank/DDBJ whole genome shotgun (WGS) entry which is preliminary data.</text>
</comment>
<dbReference type="GO" id="GO:0016020">
    <property type="term" value="C:membrane"/>
    <property type="evidence" value="ECO:0007669"/>
    <property type="project" value="UniProtKB-SubCell"/>
</dbReference>
<dbReference type="SUPFAM" id="SSF48403">
    <property type="entry name" value="Ankyrin repeat"/>
    <property type="match status" value="1"/>
</dbReference>
<evidence type="ECO:0000256" key="6">
    <source>
        <dbReference type="ARBA" id="ARBA00023136"/>
    </source>
</evidence>
<dbReference type="Proteomes" id="UP001633002">
    <property type="component" value="Unassembled WGS sequence"/>
</dbReference>
<keyword evidence="11" id="KW-1185">Reference proteome</keyword>
<evidence type="ECO:0000256" key="5">
    <source>
        <dbReference type="ARBA" id="ARBA00023043"/>
    </source>
</evidence>
<evidence type="ECO:0000256" key="2">
    <source>
        <dbReference type="ARBA" id="ARBA00022692"/>
    </source>
</evidence>
<dbReference type="Pfam" id="PF13962">
    <property type="entry name" value="PGG"/>
    <property type="match status" value="1"/>
</dbReference>
<name>A0ABD3GKF1_9MARC</name>
<feature type="transmembrane region" description="Helical" evidence="8">
    <location>
        <begin position="457"/>
        <end position="476"/>
    </location>
</feature>
<gene>
    <name evidence="10" type="ORF">R1sor_021446</name>
</gene>
<evidence type="ECO:0000256" key="4">
    <source>
        <dbReference type="ARBA" id="ARBA00022989"/>
    </source>
</evidence>
<organism evidence="10 11">
    <name type="scientific">Riccia sorocarpa</name>
    <dbReference type="NCBI Taxonomy" id="122646"/>
    <lineage>
        <taxon>Eukaryota</taxon>
        <taxon>Viridiplantae</taxon>
        <taxon>Streptophyta</taxon>
        <taxon>Embryophyta</taxon>
        <taxon>Marchantiophyta</taxon>
        <taxon>Marchantiopsida</taxon>
        <taxon>Marchantiidae</taxon>
        <taxon>Marchantiales</taxon>
        <taxon>Ricciaceae</taxon>
        <taxon>Riccia</taxon>
    </lineage>
</organism>
<feature type="transmembrane region" description="Helical" evidence="8">
    <location>
        <begin position="379"/>
        <end position="400"/>
    </location>
</feature>
<feature type="region of interest" description="Disordered" evidence="7">
    <location>
        <begin position="253"/>
        <end position="277"/>
    </location>
</feature>
<evidence type="ECO:0000256" key="8">
    <source>
        <dbReference type="SAM" id="Phobius"/>
    </source>
</evidence>
<reference evidence="10 11" key="1">
    <citation type="submission" date="2024-09" db="EMBL/GenBank/DDBJ databases">
        <title>Chromosome-scale assembly of Riccia sorocarpa.</title>
        <authorList>
            <person name="Paukszto L."/>
        </authorList>
    </citation>
    <scope>NUCLEOTIDE SEQUENCE [LARGE SCALE GENOMIC DNA]</scope>
    <source>
        <strain evidence="10">LP-2024</strain>
        <tissue evidence="10">Aerial parts of the thallus</tissue>
    </source>
</reference>
<feature type="domain" description="PGG" evidence="9">
    <location>
        <begin position="331"/>
        <end position="445"/>
    </location>
</feature>
<dbReference type="EMBL" id="JBJQOH010000007">
    <property type="protein sequence ID" value="KAL3678490.1"/>
    <property type="molecule type" value="Genomic_DNA"/>
</dbReference>
<evidence type="ECO:0000313" key="11">
    <source>
        <dbReference type="Proteomes" id="UP001633002"/>
    </source>
</evidence>
<feature type="compositionally biased region" description="Basic and acidic residues" evidence="7">
    <location>
        <begin position="259"/>
        <end position="277"/>
    </location>
</feature>
<keyword evidence="2 8" id="KW-0812">Transmembrane</keyword>
<protein>
    <recommendedName>
        <fullName evidence="9">PGG domain-containing protein</fullName>
    </recommendedName>
</protein>
<proteinExistence type="predicted"/>
<evidence type="ECO:0000313" key="10">
    <source>
        <dbReference type="EMBL" id="KAL3678490.1"/>
    </source>
</evidence>
<evidence type="ECO:0000256" key="3">
    <source>
        <dbReference type="ARBA" id="ARBA00022737"/>
    </source>
</evidence>
<keyword evidence="3" id="KW-0677">Repeat</keyword>